<evidence type="ECO:0000256" key="3">
    <source>
        <dbReference type="ARBA" id="ARBA00022771"/>
    </source>
</evidence>
<dbReference type="InterPro" id="IPR052098">
    <property type="entry name" value="Presynaptic_Scaffold_Bsn/Pclo"/>
</dbReference>
<dbReference type="InterPro" id="IPR011011">
    <property type="entry name" value="Znf_FYVE_PHD"/>
</dbReference>
<evidence type="ECO:0000256" key="6">
    <source>
        <dbReference type="ARBA" id="ARBA00023273"/>
    </source>
</evidence>
<dbReference type="GeneTree" id="ENSGT00620000087961"/>
<dbReference type="PANTHER" id="PTHR14113:SF13">
    <property type="match status" value="1"/>
</dbReference>
<reference evidence="10" key="2">
    <citation type="submission" date="2025-09" db="UniProtKB">
        <authorList>
            <consortium name="Ensembl"/>
        </authorList>
    </citation>
    <scope>IDENTIFICATION</scope>
</reference>
<evidence type="ECO:0000256" key="5">
    <source>
        <dbReference type="ARBA" id="ARBA00023018"/>
    </source>
</evidence>
<evidence type="ECO:0000256" key="2">
    <source>
        <dbReference type="ARBA" id="ARBA00022737"/>
    </source>
</evidence>
<dbReference type="GO" id="GO:0030424">
    <property type="term" value="C:axon"/>
    <property type="evidence" value="ECO:0007669"/>
    <property type="project" value="TreeGrafter"/>
</dbReference>
<evidence type="ECO:0000256" key="7">
    <source>
        <dbReference type="ARBA" id="ARBA00034101"/>
    </source>
</evidence>
<feature type="compositionally biased region" description="Pro residues" evidence="8">
    <location>
        <begin position="236"/>
        <end position="246"/>
    </location>
</feature>
<feature type="region of interest" description="Disordered" evidence="8">
    <location>
        <begin position="213"/>
        <end position="267"/>
    </location>
</feature>
<keyword evidence="5" id="KW-0770">Synapse</keyword>
<dbReference type="AlphaFoldDB" id="A0A3Q4IEB1"/>
<dbReference type="GO" id="GO:0008270">
    <property type="term" value="F:zinc ion binding"/>
    <property type="evidence" value="ECO:0007669"/>
    <property type="project" value="UniProtKB-KW"/>
</dbReference>
<dbReference type="InterPro" id="IPR008899">
    <property type="entry name" value="Znf_piccolo"/>
</dbReference>
<feature type="compositionally biased region" description="Pro residues" evidence="8">
    <location>
        <begin position="145"/>
        <end position="163"/>
    </location>
</feature>
<accession>A0A3Q4IEB1</accession>
<name>A0A3Q4IEB1_NEOBR</name>
<keyword evidence="1" id="KW-0479">Metal-binding</keyword>
<dbReference type="OMA" id="HQEEIVH"/>
<keyword evidence="6" id="KW-0966">Cell projection</keyword>
<protein>
    <recommendedName>
        <fullName evidence="9">Zinc finger piccolo-type domain-containing protein</fullName>
    </recommendedName>
</protein>
<dbReference type="GO" id="GO:0098978">
    <property type="term" value="C:glutamatergic synapse"/>
    <property type="evidence" value="ECO:0007669"/>
    <property type="project" value="TreeGrafter"/>
</dbReference>
<feature type="compositionally biased region" description="Basic and acidic residues" evidence="8">
    <location>
        <begin position="25"/>
        <end position="36"/>
    </location>
</feature>
<keyword evidence="3" id="KW-0863">Zinc-finger</keyword>
<feature type="compositionally biased region" description="Polar residues" evidence="8">
    <location>
        <begin position="71"/>
        <end position="86"/>
    </location>
</feature>
<keyword evidence="2" id="KW-0677">Repeat</keyword>
<comment type="subcellular location">
    <subcellularLocation>
        <location evidence="7">Presynaptic active zone</location>
    </subcellularLocation>
</comment>
<keyword evidence="4" id="KW-0862">Zinc</keyword>
<dbReference type="Pfam" id="PF05715">
    <property type="entry name" value="zf-piccolo"/>
    <property type="match status" value="1"/>
</dbReference>
<dbReference type="Bgee" id="ENSNBRG00000022716">
    <property type="expression patterns" value="Expressed in brain and 1 other cell type or tissue"/>
</dbReference>
<dbReference type="Ensembl" id="ENSNBRT00000030610.1">
    <property type="protein sequence ID" value="ENSNBRP00000029847.1"/>
    <property type="gene ID" value="ENSNBRG00000022716.1"/>
</dbReference>
<evidence type="ECO:0000256" key="1">
    <source>
        <dbReference type="ARBA" id="ARBA00022723"/>
    </source>
</evidence>
<feature type="compositionally biased region" description="Low complexity" evidence="8">
    <location>
        <begin position="226"/>
        <end position="235"/>
    </location>
</feature>
<feature type="compositionally biased region" description="Low complexity" evidence="8">
    <location>
        <begin position="117"/>
        <end position="136"/>
    </location>
</feature>
<evidence type="ECO:0000313" key="10">
    <source>
        <dbReference type="Ensembl" id="ENSNBRP00000029847.1"/>
    </source>
</evidence>
<dbReference type="GO" id="GO:0035418">
    <property type="term" value="P:protein localization to synapse"/>
    <property type="evidence" value="ECO:0007669"/>
    <property type="project" value="TreeGrafter"/>
</dbReference>
<feature type="domain" description="Zinc finger piccolo-type" evidence="9">
    <location>
        <begin position="286"/>
        <end position="342"/>
    </location>
</feature>
<dbReference type="Gene3D" id="3.30.40.10">
    <property type="entry name" value="Zinc/RING finger domain, C3HC4 (zinc finger)"/>
    <property type="match status" value="1"/>
</dbReference>
<dbReference type="SUPFAM" id="SSF57903">
    <property type="entry name" value="FYVE/PHD zinc finger"/>
    <property type="match status" value="1"/>
</dbReference>
<organism evidence="10 11">
    <name type="scientific">Neolamprologus brichardi</name>
    <name type="common">Fairy cichlid</name>
    <name type="synonym">Lamprologus brichardi</name>
    <dbReference type="NCBI Taxonomy" id="32507"/>
    <lineage>
        <taxon>Eukaryota</taxon>
        <taxon>Metazoa</taxon>
        <taxon>Chordata</taxon>
        <taxon>Craniata</taxon>
        <taxon>Vertebrata</taxon>
        <taxon>Euteleostomi</taxon>
        <taxon>Actinopterygii</taxon>
        <taxon>Neopterygii</taxon>
        <taxon>Teleostei</taxon>
        <taxon>Neoteleostei</taxon>
        <taxon>Acanthomorphata</taxon>
        <taxon>Ovalentaria</taxon>
        <taxon>Cichlomorphae</taxon>
        <taxon>Cichliformes</taxon>
        <taxon>Cichlidae</taxon>
        <taxon>African cichlids</taxon>
        <taxon>Pseudocrenilabrinae</taxon>
        <taxon>Lamprologini</taxon>
        <taxon>Neolamprologus</taxon>
    </lineage>
</organism>
<feature type="compositionally biased region" description="Polar residues" evidence="8">
    <location>
        <begin position="362"/>
        <end position="381"/>
    </location>
</feature>
<dbReference type="STRING" id="32507.ENSNBRP00000029847"/>
<reference evidence="10" key="1">
    <citation type="submission" date="2025-08" db="UniProtKB">
        <authorList>
            <consortium name="Ensembl"/>
        </authorList>
    </citation>
    <scope>IDENTIFICATION</scope>
</reference>
<dbReference type="PRINTS" id="PR01217">
    <property type="entry name" value="PRICHEXTENSN"/>
</dbReference>
<feature type="region of interest" description="Disordered" evidence="8">
    <location>
        <begin position="61"/>
        <end position="191"/>
    </location>
</feature>
<dbReference type="GO" id="GO:1904071">
    <property type="term" value="P:presynaptic active zone assembly"/>
    <property type="evidence" value="ECO:0007669"/>
    <property type="project" value="TreeGrafter"/>
</dbReference>
<dbReference type="GO" id="GO:0098882">
    <property type="term" value="F:structural constituent of presynaptic active zone"/>
    <property type="evidence" value="ECO:0007669"/>
    <property type="project" value="TreeGrafter"/>
</dbReference>
<dbReference type="GO" id="GO:0048788">
    <property type="term" value="C:cytoskeleton of presynaptic active zone"/>
    <property type="evidence" value="ECO:0007669"/>
    <property type="project" value="TreeGrafter"/>
</dbReference>
<proteinExistence type="predicted"/>
<evidence type="ECO:0000256" key="4">
    <source>
        <dbReference type="ARBA" id="ARBA00022833"/>
    </source>
</evidence>
<dbReference type="GO" id="GO:0098982">
    <property type="term" value="C:GABA-ergic synapse"/>
    <property type="evidence" value="ECO:0007669"/>
    <property type="project" value="TreeGrafter"/>
</dbReference>
<dbReference type="InterPro" id="IPR013083">
    <property type="entry name" value="Znf_RING/FYVE/PHD"/>
</dbReference>
<keyword evidence="11" id="KW-1185">Reference proteome</keyword>
<sequence length="621" mass="65974">MIKPQPSPSKEVPASTQKTDILTASKKDVSKPDVPKGDLVSIPAAKETVSPVNIDLTKEVAPKAASLPDKTISSTIIKTDVSQKPSAETPKGQPDTPQQQTPKIQPAAPPDSKTEKAPLQQPPKAASALAKSALPSDQEARKAPPQQPPKPLTQSPKPAPPKAQPAKQESGGFFGFGAPKPTVPKPAESVTGKMFGFGSSILSSASTLITSAVQDEPKVTPPTPRKMSTTTSVSPKPTPPVSPKMPPVKDSKPPATQTPDPLQQAKATPLAQDKVLQVAPKESLSTCLLCKVKLNVGTKEPPNYNTCTECKNIVCNLCGFNPMPHTAVKEWLCLNCQTQRALSGQLGDSGKMPQPSPPPAKSETQATPVTTKAEPKTTSTKSETRPGPTKSQPTPVPVETAPTVSTVKANVESTSLKMETTLTAASTHIELETTPLPTKEEVLKQPLTEVTPTIDVLDTDATKKEEVPKTDFSTTKLRKTEESKTDLHKVEFEAGVAEPSSFPVPDASVVSASPVTPEVAVAQVIPEAQTKQDLSVAKRIIKVVDTDDRTILTDSSKSLQQIMVQPESKEQQQVVMEGDAVTVTDSKEFADDSADKITNIISTIESQPVSPKRKVRVYPVC</sequence>
<dbReference type="PANTHER" id="PTHR14113">
    <property type="entry name" value="PICCOLO/BASSOON"/>
    <property type="match status" value="1"/>
</dbReference>
<evidence type="ECO:0000259" key="9">
    <source>
        <dbReference type="Pfam" id="PF05715"/>
    </source>
</evidence>
<evidence type="ECO:0000256" key="8">
    <source>
        <dbReference type="SAM" id="MobiDB-lite"/>
    </source>
</evidence>
<dbReference type="Proteomes" id="UP000261580">
    <property type="component" value="Unassembled WGS sequence"/>
</dbReference>
<evidence type="ECO:0000313" key="11">
    <source>
        <dbReference type="Proteomes" id="UP000261580"/>
    </source>
</evidence>
<feature type="region of interest" description="Disordered" evidence="8">
    <location>
        <begin position="344"/>
        <end position="400"/>
    </location>
</feature>
<feature type="region of interest" description="Disordered" evidence="8">
    <location>
        <begin position="1"/>
        <end position="48"/>
    </location>
</feature>